<evidence type="ECO:0000256" key="4">
    <source>
        <dbReference type="ARBA" id="ARBA00022692"/>
    </source>
</evidence>
<keyword evidence="4 8" id="KW-0812">Transmembrane</keyword>
<dbReference type="Pfam" id="PF10277">
    <property type="entry name" value="Frag1"/>
    <property type="match status" value="1"/>
</dbReference>
<evidence type="ECO:0000256" key="2">
    <source>
        <dbReference type="ARBA" id="ARBA00007414"/>
    </source>
</evidence>
<sequence length="258" mass="29796">MAQTKSYGALMRINFEVLFCITLALPLFSLIICVFLAVYYDFERAVATHCGVANYLPSLSASIGGFTPQRYIWRTGVAFHSAPRLFVSIMYLNFYQSFPSINYNPILRHAVMANCVINVLEISALVLLTYVSSSENYGVHEMMFISFMVFSIAHMLLTNYLFWHLTVVYPDNVDLATSLKWKIRLSGANVFVFAWSIYFFFRHNNHCEPGIYTWFAICEYLVVLTNIFYHGTAKWDFKDYVFIAQSSQGHRKRIGEDD</sequence>
<dbReference type="EMBL" id="BDGG01000004">
    <property type="protein sequence ID" value="GAU98608.1"/>
    <property type="molecule type" value="Genomic_DNA"/>
</dbReference>
<dbReference type="GO" id="GO:0005789">
    <property type="term" value="C:endoplasmic reticulum membrane"/>
    <property type="evidence" value="ECO:0007669"/>
    <property type="project" value="TreeGrafter"/>
</dbReference>
<accession>A0A1D1VJD8</accession>
<keyword evidence="11" id="KW-1185">Reference proteome</keyword>
<evidence type="ECO:0000313" key="11">
    <source>
        <dbReference type="Proteomes" id="UP000186922"/>
    </source>
</evidence>
<keyword evidence="7 8" id="KW-0472">Membrane</keyword>
<dbReference type="InterPro" id="IPR039545">
    <property type="entry name" value="PGAP2"/>
</dbReference>
<dbReference type="AlphaFoldDB" id="A0A1D1VJD8"/>
<feature type="domain" description="CWH43-like N-terminal" evidence="9">
    <location>
        <begin position="15"/>
        <end position="239"/>
    </location>
</feature>
<comment type="caution">
    <text evidence="10">The sequence shown here is derived from an EMBL/GenBank/DDBJ whole genome shotgun (WGS) entry which is preliminary data.</text>
</comment>
<feature type="transmembrane region" description="Helical" evidence="8">
    <location>
        <begin position="15"/>
        <end position="40"/>
    </location>
</feature>
<reference evidence="10 11" key="1">
    <citation type="journal article" date="2016" name="Nat. Commun.">
        <title>Extremotolerant tardigrade genome and improved radiotolerance of human cultured cells by tardigrade-unique protein.</title>
        <authorList>
            <person name="Hashimoto T."/>
            <person name="Horikawa D.D."/>
            <person name="Saito Y."/>
            <person name="Kuwahara H."/>
            <person name="Kozuka-Hata H."/>
            <person name="Shin-I T."/>
            <person name="Minakuchi Y."/>
            <person name="Ohishi K."/>
            <person name="Motoyama A."/>
            <person name="Aizu T."/>
            <person name="Enomoto A."/>
            <person name="Kondo K."/>
            <person name="Tanaka S."/>
            <person name="Hara Y."/>
            <person name="Koshikawa S."/>
            <person name="Sagara H."/>
            <person name="Miura T."/>
            <person name="Yokobori S."/>
            <person name="Miyagawa K."/>
            <person name="Suzuki Y."/>
            <person name="Kubo T."/>
            <person name="Oyama M."/>
            <person name="Kohara Y."/>
            <person name="Fujiyama A."/>
            <person name="Arakawa K."/>
            <person name="Katayama T."/>
            <person name="Toyoda A."/>
            <person name="Kunieda T."/>
        </authorList>
    </citation>
    <scope>NUCLEOTIDE SEQUENCE [LARGE SCALE GENOMIC DNA]</scope>
    <source>
        <strain evidence="10 11">YOKOZUNA-1</strain>
    </source>
</reference>
<feature type="transmembrane region" description="Helical" evidence="8">
    <location>
        <begin position="183"/>
        <end position="201"/>
    </location>
</feature>
<evidence type="ECO:0000256" key="5">
    <source>
        <dbReference type="ARBA" id="ARBA00022989"/>
    </source>
</evidence>
<evidence type="ECO:0000256" key="3">
    <source>
        <dbReference type="ARBA" id="ARBA00022502"/>
    </source>
</evidence>
<feature type="transmembrane region" description="Helical" evidence="8">
    <location>
        <begin position="143"/>
        <end position="163"/>
    </location>
</feature>
<dbReference type="InterPro" id="IPR019402">
    <property type="entry name" value="CWH43_N"/>
</dbReference>
<evidence type="ECO:0000259" key="9">
    <source>
        <dbReference type="Pfam" id="PF10277"/>
    </source>
</evidence>
<feature type="transmembrane region" description="Helical" evidence="8">
    <location>
        <begin position="210"/>
        <end position="229"/>
    </location>
</feature>
<evidence type="ECO:0000256" key="6">
    <source>
        <dbReference type="ARBA" id="ARBA00023034"/>
    </source>
</evidence>
<organism evidence="10 11">
    <name type="scientific">Ramazzottius varieornatus</name>
    <name type="common">Water bear</name>
    <name type="synonym">Tardigrade</name>
    <dbReference type="NCBI Taxonomy" id="947166"/>
    <lineage>
        <taxon>Eukaryota</taxon>
        <taxon>Metazoa</taxon>
        <taxon>Ecdysozoa</taxon>
        <taxon>Tardigrada</taxon>
        <taxon>Eutardigrada</taxon>
        <taxon>Parachela</taxon>
        <taxon>Hypsibioidea</taxon>
        <taxon>Ramazzottiidae</taxon>
        <taxon>Ramazzottius</taxon>
    </lineage>
</organism>
<evidence type="ECO:0000256" key="7">
    <source>
        <dbReference type="ARBA" id="ARBA00023136"/>
    </source>
</evidence>
<feature type="transmembrane region" description="Helical" evidence="8">
    <location>
        <begin position="106"/>
        <end position="131"/>
    </location>
</feature>
<comment type="similarity">
    <text evidence="2">Belongs to the PGAP2 family.</text>
</comment>
<name>A0A1D1VJD8_RAMVA</name>
<dbReference type="Proteomes" id="UP000186922">
    <property type="component" value="Unassembled WGS sequence"/>
</dbReference>
<evidence type="ECO:0000256" key="8">
    <source>
        <dbReference type="SAM" id="Phobius"/>
    </source>
</evidence>
<gene>
    <name evidence="10" type="primary">RvY_09732-1</name>
    <name evidence="10" type="synonym">RvY_09732.1</name>
    <name evidence="10" type="ORF">RvY_09732</name>
</gene>
<dbReference type="GO" id="GO:0000139">
    <property type="term" value="C:Golgi membrane"/>
    <property type="evidence" value="ECO:0007669"/>
    <property type="project" value="UniProtKB-SubCell"/>
</dbReference>
<dbReference type="OrthoDB" id="68581at2759"/>
<dbReference type="STRING" id="947166.A0A1D1VJD8"/>
<evidence type="ECO:0000256" key="1">
    <source>
        <dbReference type="ARBA" id="ARBA00004653"/>
    </source>
</evidence>
<evidence type="ECO:0000313" key="10">
    <source>
        <dbReference type="EMBL" id="GAU98608.1"/>
    </source>
</evidence>
<protein>
    <recommendedName>
        <fullName evidence="9">CWH43-like N-terminal domain-containing protein</fullName>
    </recommendedName>
</protein>
<dbReference type="PANTHER" id="PTHR12892:SF11">
    <property type="entry name" value="POST-GPI ATTACHMENT TO PROTEINS FACTOR 2"/>
    <property type="match status" value="1"/>
</dbReference>
<keyword evidence="3" id="KW-0337">GPI-anchor biosynthesis</keyword>
<keyword evidence="5 8" id="KW-1133">Transmembrane helix</keyword>
<dbReference type="GO" id="GO:0006506">
    <property type="term" value="P:GPI anchor biosynthetic process"/>
    <property type="evidence" value="ECO:0007669"/>
    <property type="project" value="UniProtKB-KW"/>
</dbReference>
<proteinExistence type="inferred from homology"/>
<keyword evidence="6" id="KW-0333">Golgi apparatus</keyword>
<comment type="subcellular location">
    <subcellularLocation>
        <location evidence="1">Golgi apparatus membrane</location>
        <topology evidence="1">Multi-pass membrane protein</topology>
    </subcellularLocation>
</comment>
<dbReference type="PANTHER" id="PTHR12892">
    <property type="entry name" value="FGF RECEPTOR ACTIVATING PROTEIN 1"/>
    <property type="match status" value="1"/>
</dbReference>